<name>A0A1H3U754_9RHOB</name>
<proteinExistence type="predicted"/>
<dbReference type="AlphaFoldDB" id="A0A1H3U754"/>
<dbReference type="InterPro" id="IPR011051">
    <property type="entry name" value="RmlC_Cupin_sf"/>
</dbReference>
<evidence type="ECO:0008006" key="3">
    <source>
        <dbReference type="Google" id="ProtNLM"/>
    </source>
</evidence>
<dbReference type="STRING" id="1244108.SAMN05444004_12513"/>
<dbReference type="OrthoDB" id="9800684at2"/>
<keyword evidence="2" id="KW-1185">Reference proteome</keyword>
<dbReference type="EMBL" id="FNPX01000025">
    <property type="protein sequence ID" value="SDZ58250.1"/>
    <property type="molecule type" value="Genomic_DNA"/>
</dbReference>
<organism evidence="1 2">
    <name type="scientific">Jannaschia faecimaris</name>
    <dbReference type="NCBI Taxonomy" id="1244108"/>
    <lineage>
        <taxon>Bacteria</taxon>
        <taxon>Pseudomonadati</taxon>
        <taxon>Pseudomonadota</taxon>
        <taxon>Alphaproteobacteria</taxon>
        <taxon>Rhodobacterales</taxon>
        <taxon>Roseobacteraceae</taxon>
        <taxon>Jannaschia</taxon>
    </lineage>
</organism>
<evidence type="ECO:0000313" key="1">
    <source>
        <dbReference type="EMBL" id="SDZ58250.1"/>
    </source>
</evidence>
<dbReference type="InterPro" id="IPR014710">
    <property type="entry name" value="RmlC-like_jellyroll"/>
</dbReference>
<dbReference type="RefSeq" id="WP_092647806.1">
    <property type="nucleotide sequence ID" value="NZ_FNPX01000025.1"/>
</dbReference>
<dbReference type="Proteomes" id="UP000198914">
    <property type="component" value="Unassembled WGS sequence"/>
</dbReference>
<evidence type="ECO:0000313" key="2">
    <source>
        <dbReference type="Proteomes" id="UP000198914"/>
    </source>
</evidence>
<accession>A0A1H3U754</accession>
<sequence>MTRQETGWHHHDVPLFADVLDGEMTVDYGPEWQKTYAAGGSLIKAFHTLHNGVKTGCEPLRILAVFLSSETATNTVMNPLD</sequence>
<protein>
    <recommendedName>
        <fullName evidence="3">Cupin domain-containing protein</fullName>
    </recommendedName>
</protein>
<dbReference type="SUPFAM" id="SSF51182">
    <property type="entry name" value="RmlC-like cupins"/>
    <property type="match status" value="1"/>
</dbReference>
<dbReference type="Gene3D" id="2.60.120.10">
    <property type="entry name" value="Jelly Rolls"/>
    <property type="match status" value="1"/>
</dbReference>
<reference evidence="2" key="1">
    <citation type="submission" date="2016-10" db="EMBL/GenBank/DDBJ databases">
        <authorList>
            <person name="Varghese N."/>
            <person name="Submissions S."/>
        </authorList>
    </citation>
    <scope>NUCLEOTIDE SEQUENCE [LARGE SCALE GENOMIC DNA]</scope>
    <source>
        <strain evidence="2">DSM 100420</strain>
    </source>
</reference>
<gene>
    <name evidence="1" type="ORF">SAMN05444004_12513</name>
</gene>